<dbReference type="Proteomes" id="UP000230069">
    <property type="component" value="Unassembled WGS sequence"/>
</dbReference>
<evidence type="ECO:0000256" key="9">
    <source>
        <dbReference type="ARBA" id="ARBA00022840"/>
    </source>
</evidence>
<dbReference type="AlphaFoldDB" id="A0A2G5F5Z9"/>
<keyword evidence="8" id="KW-0418">Kinase</keyword>
<evidence type="ECO:0000256" key="6">
    <source>
        <dbReference type="ARBA" id="ARBA00022729"/>
    </source>
</evidence>
<proteinExistence type="predicted"/>
<evidence type="ECO:0000313" key="19">
    <source>
        <dbReference type="EMBL" id="PIA63356.1"/>
    </source>
</evidence>
<evidence type="ECO:0000256" key="10">
    <source>
        <dbReference type="ARBA" id="ARBA00022989"/>
    </source>
</evidence>
<comment type="catalytic activity">
    <reaction evidence="13">
        <text>L-threonyl-[protein] + ATP = O-phospho-L-threonyl-[protein] + ADP + H(+)</text>
        <dbReference type="Rhea" id="RHEA:46608"/>
        <dbReference type="Rhea" id="RHEA-COMP:11060"/>
        <dbReference type="Rhea" id="RHEA-COMP:11605"/>
        <dbReference type="ChEBI" id="CHEBI:15378"/>
        <dbReference type="ChEBI" id="CHEBI:30013"/>
        <dbReference type="ChEBI" id="CHEBI:30616"/>
        <dbReference type="ChEBI" id="CHEBI:61977"/>
        <dbReference type="ChEBI" id="CHEBI:456216"/>
        <dbReference type="EC" id="2.7.11.1"/>
    </reaction>
</comment>
<dbReference type="PANTHER" id="PTHR27009">
    <property type="entry name" value="RUST RESISTANCE KINASE LR10-RELATED"/>
    <property type="match status" value="1"/>
</dbReference>
<dbReference type="Gene3D" id="3.30.200.20">
    <property type="entry name" value="Phosphorylase Kinase, domain 1"/>
    <property type="match status" value="1"/>
</dbReference>
<evidence type="ECO:0000256" key="11">
    <source>
        <dbReference type="ARBA" id="ARBA00023136"/>
    </source>
</evidence>
<dbReference type="EC" id="2.7.11.1" evidence="2"/>
<dbReference type="InterPro" id="IPR008271">
    <property type="entry name" value="Ser/Thr_kinase_AS"/>
</dbReference>
<evidence type="ECO:0000256" key="15">
    <source>
        <dbReference type="PROSITE-ProRule" id="PRU10141"/>
    </source>
</evidence>
<keyword evidence="20" id="KW-1185">Reference proteome</keyword>
<evidence type="ECO:0000256" key="16">
    <source>
        <dbReference type="SAM" id="MobiDB-lite"/>
    </source>
</evidence>
<dbReference type="PROSITE" id="PS50011">
    <property type="entry name" value="PROTEIN_KINASE_DOM"/>
    <property type="match status" value="1"/>
</dbReference>
<evidence type="ECO:0000256" key="2">
    <source>
        <dbReference type="ARBA" id="ARBA00012513"/>
    </source>
</evidence>
<keyword evidence="6" id="KW-0732">Signal</keyword>
<comment type="catalytic activity">
    <reaction evidence="14">
        <text>L-seryl-[protein] + ATP = O-phospho-L-seryl-[protein] + ADP + H(+)</text>
        <dbReference type="Rhea" id="RHEA:17989"/>
        <dbReference type="Rhea" id="RHEA-COMP:9863"/>
        <dbReference type="Rhea" id="RHEA-COMP:11604"/>
        <dbReference type="ChEBI" id="CHEBI:15378"/>
        <dbReference type="ChEBI" id="CHEBI:29999"/>
        <dbReference type="ChEBI" id="CHEBI:30616"/>
        <dbReference type="ChEBI" id="CHEBI:83421"/>
        <dbReference type="ChEBI" id="CHEBI:456216"/>
        <dbReference type="EC" id="2.7.11.1"/>
    </reaction>
</comment>
<protein>
    <recommendedName>
        <fullName evidence="2">non-specific serine/threonine protein kinase</fullName>
        <ecNumber evidence="2">2.7.11.1</ecNumber>
    </recommendedName>
</protein>
<dbReference type="SUPFAM" id="SSF56112">
    <property type="entry name" value="Protein kinase-like (PK-like)"/>
    <property type="match status" value="1"/>
</dbReference>
<dbReference type="GO" id="GO:0004674">
    <property type="term" value="F:protein serine/threonine kinase activity"/>
    <property type="evidence" value="ECO:0007669"/>
    <property type="project" value="UniProtKB-KW"/>
</dbReference>
<reference evidence="19 20" key="1">
    <citation type="submission" date="2017-09" db="EMBL/GenBank/DDBJ databases">
        <title>WGS assembly of Aquilegia coerulea Goldsmith.</title>
        <authorList>
            <person name="Hodges S."/>
            <person name="Kramer E."/>
            <person name="Nordborg M."/>
            <person name="Tomkins J."/>
            <person name="Borevitz J."/>
            <person name="Derieg N."/>
            <person name="Yan J."/>
            <person name="Mihaltcheva S."/>
            <person name="Hayes R.D."/>
            <person name="Rokhsar D."/>
        </authorList>
    </citation>
    <scope>NUCLEOTIDE SEQUENCE [LARGE SCALE GENOMIC DNA]</scope>
    <source>
        <strain evidence="20">cv. Goldsmith</strain>
    </source>
</reference>
<evidence type="ECO:0000256" key="12">
    <source>
        <dbReference type="ARBA" id="ARBA00023180"/>
    </source>
</evidence>
<sequence length="607" mass="68165">MTEITSELSGNFTAVSPDAEVMKRFTRLGKDVDLLSAEMIDVICLRDYARRRGQPQMDINWLNNVRAREGEVVELQKKCNEIQRGGGMNLKACRKLNKEVIVCLKAVVGLKREANHNVVAHRVADYAILEGSVLRNRDGSSTSRSVQTVLKHLAKTGTISFSPSELRSYTSSFSTILGSGGFGDVYKGQFPNGVLFAVKLLRKDLTDKIVSKQFLAEVGTMGRTYHRNLVRVYGYCFHESMKALVYEYMELGSLDDLLKDPKLEWRKMYNIVTDTAKGLSYLHENCHQRIIHLDIKPANVLIDSDFCSKVADYGLAKQYKWSLSHVTLTYIEGTRGYIAPELCLEYSFRGTSKCDVYSFGMLLFKVLESKKKSEKQRCIAAEVLKKFKEGELEEFLNDCGIEEIDREDAMKLVLVAICCIQYNPQDRPSMSTVVKTLEGEIPAKVPPNSLFPRMFSSSVALTTLAEENKNMLSSSYSSLGITRDEDYTTKGSTSFESSVSSETSPAFGEQVEIEEKNEENKDIKPEVKNDEVTTVVLKVNISCCEKCPQKVKKCLEKMAGVLTADADQGNSLVTVKCVIDPNKLVDWIWKNAEKRAVIVKTEPGRKQ</sequence>
<organism evidence="19 20">
    <name type="scientific">Aquilegia coerulea</name>
    <name type="common">Rocky mountain columbine</name>
    <dbReference type="NCBI Taxonomy" id="218851"/>
    <lineage>
        <taxon>Eukaryota</taxon>
        <taxon>Viridiplantae</taxon>
        <taxon>Streptophyta</taxon>
        <taxon>Embryophyta</taxon>
        <taxon>Tracheophyta</taxon>
        <taxon>Spermatophyta</taxon>
        <taxon>Magnoliopsida</taxon>
        <taxon>Ranunculales</taxon>
        <taxon>Ranunculaceae</taxon>
        <taxon>Thalictroideae</taxon>
        <taxon>Aquilegia</taxon>
    </lineage>
</organism>
<dbReference type="InterPro" id="IPR017441">
    <property type="entry name" value="Protein_kinase_ATP_BS"/>
</dbReference>
<evidence type="ECO:0000256" key="5">
    <source>
        <dbReference type="ARBA" id="ARBA00022692"/>
    </source>
</evidence>
<keyword evidence="10" id="KW-1133">Transmembrane helix</keyword>
<dbReference type="SMART" id="SM00220">
    <property type="entry name" value="S_TKc"/>
    <property type="match status" value="1"/>
</dbReference>
<dbReference type="InterPro" id="IPR036163">
    <property type="entry name" value="HMA_dom_sf"/>
</dbReference>
<evidence type="ECO:0000313" key="20">
    <source>
        <dbReference type="Proteomes" id="UP000230069"/>
    </source>
</evidence>
<keyword evidence="7 15" id="KW-0547">Nucleotide-binding</keyword>
<keyword evidence="3" id="KW-0723">Serine/threonine-protein kinase</keyword>
<name>A0A2G5F5Z9_AQUCA</name>
<dbReference type="GO" id="GO:0046872">
    <property type="term" value="F:metal ion binding"/>
    <property type="evidence" value="ECO:0007669"/>
    <property type="project" value="InterPro"/>
</dbReference>
<feature type="region of interest" description="Disordered" evidence="16">
    <location>
        <begin position="490"/>
        <end position="523"/>
    </location>
</feature>
<dbReference type="SUPFAM" id="SSF55008">
    <property type="entry name" value="HMA, heavy metal-associated domain"/>
    <property type="match status" value="1"/>
</dbReference>
<keyword evidence="9 15" id="KW-0067">ATP-binding</keyword>
<accession>A0A2G5F5Z9</accession>
<feature type="compositionally biased region" description="Low complexity" evidence="16">
    <location>
        <begin position="492"/>
        <end position="504"/>
    </location>
</feature>
<dbReference type="GO" id="GO:0005524">
    <property type="term" value="F:ATP binding"/>
    <property type="evidence" value="ECO:0007669"/>
    <property type="project" value="UniProtKB-UniRule"/>
</dbReference>
<gene>
    <name evidence="19" type="ORF">AQUCO_00200997v1</name>
</gene>
<keyword evidence="4" id="KW-0808">Transferase</keyword>
<feature type="domain" description="Protein kinase" evidence="17">
    <location>
        <begin position="171"/>
        <end position="451"/>
    </location>
</feature>
<dbReference type="FunFam" id="1.10.510.10:FF:001023">
    <property type="entry name" value="Os07g0541700 protein"/>
    <property type="match status" value="1"/>
</dbReference>
<dbReference type="OrthoDB" id="5337378at2759"/>
<dbReference type="PROSITE" id="PS00107">
    <property type="entry name" value="PROTEIN_KINASE_ATP"/>
    <property type="match status" value="1"/>
</dbReference>
<dbReference type="InterPro" id="IPR011009">
    <property type="entry name" value="Kinase-like_dom_sf"/>
</dbReference>
<dbReference type="InterPro" id="IPR045874">
    <property type="entry name" value="LRK10/LRL21-25-like"/>
</dbReference>
<dbReference type="GO" id="GO:0016020">
    <property type="term" value="C:membrane"/>
    <property type="evidence" value="ECO:0007669"/>
    <property type="project" value="UniProtKB-SubCell"/>
</dbReference>
<dbReference type="CDD" id="cd00371">
    <property type="entry name" value="HMA"/>
    <property type="match status" value="1"/>
</dbReference>
<dbReference type="Gene3D" id="1.10.510.10">
    <property type="entry name" value="Transferase(Phosphotransferase) domain 1"/>
    <property type="match status" value="1"/>
</dbReference>
<dbReference type="InterPro" id="IPR000719">
    <property type="entry name" value="Prot_kinase_dom"/>
</dbReference>
<dbReference type="InParanoid" id="A0A2G5F5Z9"/>
<keyword evidence="5" id="KW-0812">Transmembrane</keyword>
<evidence type="ECO:0000256" key="13">
    <source>
        <dbReference type="ARBA" id="ARBA00047899"/>
    </source>
</evidence>
<dbReference type="Pfam" id="PF00069">
    <property type="entry name" value="Pkinase"/>
    <property type="match status" value="1"/>
</dbReference>
<evidence type="ECO:0000256" key="4">
    <source>
        <dbReference type="ARBA" id="ARBA00022679"/>
    </source>
</evidence>
<evidence type="ECO:0000256" key="1">
    <source>
        <dbReference type="ARBA" id="ARBA00004479"/>
    </source>
</evidence>
<dbReference type="PROSITE" id="PS00108">
    <property type="entry name" value="PROTEIN_KINASE_ST"/>
    <property type="match status" value="1"/>
</dbReference>
<dbReference type="EMBL" id="KZ305019">
    <property type="protein sequence ID" value="PIA63356.1"/>
    <property type="molecule type" value="Genomic_DNA"/>
</dbReference>
<comment type="subcellular location">
    <subcellularLocation>
        <location evidence="1">Membrane</location>
        <topology evidence="1">Single-pass type I membrane protein</topology>
    </subcellularLocation>
</comment>
<feature type="domain" description="HMA" evidence="18">
    <location>
        <begin position="532"/>
        <end position="597"/>
    </location>
</feature>
<evidence type="ECO:0000256" key="14">
    <source>
        <dbReference type="ARBA" id="ARBA00048679"/>
    </source>
</evidence>
<evidence type="ECO:0000259" key="18">
    <source>
        <dbReference type="PROSITE" id="PS50846"/>
    </source>
</evidence>
<dbReference type="Pfam" id="PF00403">
    <property type="entry name" value="HMA"/>
    <property type="match status" value="1"/>
</dbReference>
<dbReference type="InterPro" id="IPR006121">
    <property type="entry name" value="HMA_dom"/>
</dbReference>
<evidence type="ECO:0000256" key="3">
    <source>
        <dbReference type="ARBA" id="ARBA00022527"/>
    </source>
</evidence>
<evidence type="ECO:0000259" key="17">
    <source>
        <dbReference type="PROSITE" id="PS50011"/>
    </source>
</evidence>
<keyword evidence="11" id="KW-0472">Membrane</keyword>
<dbReference type="Gene3D" id="3.30.70.100">
    <property type="match status" value="1"/>
</dbReference>
<evidence type="ECO:0000256" key="7">
    <source>
        <dbReference type="ARBA" id="ARBA00022741"/>
    </source>
</evidence>
<dbReference type="STRING" id="218851.A0A2G5F5Z9"/>
<feature type="binding site" evidence="15">
    <location>
        <position position="199"/>
    </location>
    <ligand>
        <name>ATP</name>
        <dbReference type="ChEBI" id="CHEBI:30616"/>
    </ligand>
</feature>
<dbReference type="PROSITE" id="PS50846">
    <property type="entry name" value="HMA_2"/>
    <property type="match status" value="1"/>
</dbReference>
<evidence type="ECO:0000256" key="8">
    <source>
        <dbReference type="ARBA" id="ARBA00022777"/>
    </source>
</evidence>
<keyword evidence="12" id="KW-0325">Glycoprotein</keyword>